<gene>
    <name evidence="4" type="ORF">NP493_941g02039</name>
</gene>
<evidence type="ECO:0000256" key="2">
    <source>
        <dbReference type="SAM" id="SignalP"/>
    </source>
</evidence>
<organism evidence="4 5">
    <name type="scientific">Ridgeia piscesae</name>
    <name type="common">Tubeworm</name>
    <dbReference type="NCBI Taxonomy" id="27915"/>
    <lineage>
        <taxon>Eukaryota</taxon>
        <taxon>Metazoa</taxon>
        <taxon>Spiralia</taxon>
        <taxon>Lophotrochozoa</taxon>
        <taxon>Annelida</taxon>
        <taxon>Polychaeta</taxon>
        <taxon>Sedentaria</taxon>
        <taxon>Canalipalpata</taxon>
        <taxon>Sabellida</taxon>
        <taxon>Siboglinidae</taxon>
        <taxon>Ridgeia</taxon>
    </lineage>
</organism>
<accession>A0AAD9KK31</accession>
<reference evidence="4" key="1">
    <citation type="journal article" date="2023" name="Mol. Biol. Evol.">
        <title>Third-Generation Sequencing Reveals the Adaptive Role of the Epigenome in Three Deep-Sea Polychaetes.</title>
        <authorList>
            <person name="Perez M."/>
            <person name="Aroh O."/>
            <person name="Sun Y."/>
            <person name="Lan Y."/>
            <person name="Juniper S.K."/>
            <person name="Young C.R."/>
            <person name="Angers B."/>
            <person name="Qian P.Y."/>
        </authorList>
    </citation>
    <scope>NUCLEOTIDE SEQUENCE</scope>
    <source>
        <strain evidence="4">R07B-5</strain>
    </source>
</reference>
<feature type="domain" description="CTHRC1 C-terminal" evidence="3">
    <location>
        <begin position="98"/>
        <end position="160"/>
    </location>
</feature>
<keyword evidence="1" id="KW-0175">Coiled coil</keyword>
<feature type="signal peptide" evidence="2">
    <location>
        <begin position="1"/>
        <end position="20"/>
    </location>
</feature>
<dbReference type="Pfam" id="PF25815">
    <property type="entry name" value="CTHRC1_C"/>
    <property type="match status" value="1"/>
</dbReference>
<comment type="caution">
    <text evidence="4">The sequence shown here is derived from an EMBL/GenBank/DDBJ whole genome shotgun (WGS) entry which is preliminary data.</text>
</comment>
<proteinExistence type="predicted"/>
<protein>
    <recommendedName>
        <fullName evidence="3">CTHRC1 C-terminal domain-containing protein</fullName>
    </recommendedName>
</protein>
<sequence length="160" mass="17872">MVTSMLRASVLLVILCVAKGQSTTSDSHCSYTFKVPTAECSQAPVKVELLENSIVALQEQMKHLASDNKKLREELATIKAGRLNRVYCGVGGNNRSAVNLKQCSTRSLNDHKEHGLLFSCEFIKRRDDTVLRVVWNGDFRLIHSGPKSGSCRRWFFTING</sequence>
<feature type="coiled-coil region" evidence="1">
    <location>
        <begin position="47"/>
        <end position="74"/>
    </location>
</feature>
<name>A0AAD9KK31_RIDPI</name>
<dbReference type="AlphaFoldDB" id="A0AAD9KK31"/>
<dbReference type="Proteomes" id="UP001209878">
    <property type="component" value="Unassembled WGS sequence"/>
</dbReference>
<dbReference type="InterPro" id="IPR057873">
    <property type="entry name" value="CTHRC1_C"/>
</dbReference>
<evidence type="ECO:0000313" key="5">
    <source>
        <dbReference type="Proteomes" id="UP001209878"/>
    </source>
</evidence>
<keyword evidence="2" id="KW-0732">Signal</keyword>
<keyword evidence="5" id="KW-1185">Reference proteome</keyword>
<evidence type="ECO:0000256" key="1">
    <source>
        <dbReference type="SAM" id="Coils"/>
    </source>
</evidence>
<evidence type="ECO:0000259" key="3">
    <source>
        <dbReference type="Pfam" id="PF25815"/>
    </source>
</evidence>
<evidence type="ECO:0000313" key="4">
    <source>
        <dbReference type="EMBL" id="KAK2172589.1"/>
    </source>
</evidence>
<feature type="chain" id="PRO_5042139017" description="CTHRC1 C-terminal domain-containing protein" evidence="2">
    <location>
        <begin position="21"/>
        <end position="160"/>
    </location>
</feature>
<dbReference type="EMBL" id="JAODUO010000948">
    <property type="protein sequence ID" value="KAK2172589.1"/>
    <property type="molecule type" value="Genomic_DNA"/>
</dbReference>